<evidence type="ECO:0000313" key="10">
    <source>
        <dbReference type="Proteomes" id="UP000198949"/>
    </source>
</evidence>
<sequence length="319" mass="33078">MSLTIGVDIGGTKVGGGLVDENGNVLATTRRPTPADDTTGVIQAVKEVVEELREGREIEAVGIGAAGWISSDRSTVMLAPNLSWKDEPLRDKVAAVIDLPVVVENDANVAIWGEHRFGAAKKHRSSVLYTIGTGVGGGIVVKDNLLRGTHGVAAEIGHIRSVMPDGRTCGCGRTGCLEQYASGRALTRAARDGAAEHPAKAAVLLKLAGGDPEAISGRQVTEAARQGDEIALAAFDSIGYYLGNSAADMVNLIDPGVILIAGGVVDAGDLLLDPIRRHYQEALGNRAKVPVAEVRAAELGSKAGVIGAADLARHREIVP</sequence>
<proteinExistence type="inferred from homology"/>
<organism evidence="9 10">
    <name type="scientific">Glycomyces harbinensis</name>
    <dbReference type="NCBI Taxonomy" id="58114"/>
    <lineage>
        <taxon>Bacteria</taxon>
        <taxon>Bacillati</taxon>
        <taxon>Actinomycetota</taxon>
        <taxon>Actinomycetes</taxon>
        <taxon>Glycomycetales</taxon>
        <taxon>Glycomycetaceae</taxon>
        <taxon>Glycomyces</taxon>
    </lineage>
</organism>
<dbReference type="Proteomes" id="UP000198949">
    <property type="component" value="Unassembled WGS sequence"/>
</dbReference>
<evidence type="ECO:0000256" key="1">
    <source>
        <dbReference type="ARBA" id="ARBA00006479"/>
    </source>
</evidence>
<dbReference type="SUPFAM" id="SSF53067">
    <property type="entry name" value="Actin-like ATPase domain"/>
    <property type="match status" value="1"/>
</dbReference>
<dbReference type="PANTHER" id="PTHR18964:SF173">
    <property type="entry name" value="GLUCOKINASE"/>
    <property type="match status" value="1"/>
</dbReference>
<dbReference type="GO" id="GO:0006096">
    <property type="term" value="P:glycolytic process"/>
    <property type="evidence" value="ECO:0007669"/>
    <property type="project" value="InterPro"/>
</dbReference>
<dbReference type="AlphaFoldDB" id="A0A1G6SUL5"/>
<reference evidence="10" key="1">
    <citation type="submission" date="2016-10" db="EMBL/GenBank/DDBJ databases">
        <authorList>
            <person name="Varghese N."/>
            <person name="Submissions S."/>
        </authorList>
    </citation>
    <scope>NUCLEOTIDE SEQUENCE [LARGE SCALE GENOMIC DNA]</scope>
    <source>
        <strain evidence="10">CGMCC 4.3516</strain>
    </source>
</reference>
<dbReference type="NCBIfam" id="TIGR00744">
    <property type="entry name" value="ROK_glcA_fam"/>
    <property type="match status" value="1"/>
</dbReference>
<dbReference type="GO" id="GO:0004340">
    <property type="term" value="F:glucokinase activity"/>
    <property type="evidence" value="ECO:0007669"/>
    <property type="project" value="UniProtKB-EC"/>
</dbReference>
<dbReference type="STRING" id="58114.SAMN05216270_102268"/>
<evidence type="ECO:0000256" key="5">
    <source>
        <dbReference type="ARBA" id="ARBA00022741"/>
    </source>
</evidence>
<keyword evidence="6 9" id="KW-0418">Kinase</keyword>
<keyword evidence="10" id="KW-1185">Reference proteome</keyword>
<dbReference type="EC" id="2.7.1.2" evidence="2"/>
<dbReference type="PROSITE" id="PS01125">
    <property type="entry name" value="ROK"/>
    <property type="match status" value="1"/>
</dbReference>
<dbReference type="InterPro" id="IPR004654">
    <property type="entry name" value="ROK_glcA"/>
</dbReference>
<evidence type="ECO:0000256" key="6">
    <source>
        <dbReference type="ARBA" id="ARBA00022777"/>
    </source>
</evidence>
<evidence type="ECO:0000256" key="3">
    <source>
        <dbReference type="ARBA" id="ARBA00014701"/>
    </source>
</evidence>
<dbReference type="GO" id="GO:0005524">
    <property type="term" value="F:ATP binding"/>
    <property type="evidence" value="ECO:0007669"/>
    <property type="project" value="UniProtKB-KW"/>
</dbReference>
<evidence type="ECO:0000256" key="4">
    <source>
        <dbReference type="ARBA" id="ARBA00022679"/>
    </source>
</evidence>
<dbReference type="InterPro" id="IPR000600">
    <property type="entry name" value="ROK"/>
</dbReference>
<keyword evidence="4" id="KW-0808">Transferase</keyword>
<evidence type="ECO:0000256" key="2">
    <source>
        <dbReference type="ARBA" id="ARBA00012323"/>
    </source>
</evidence>
<dbReference type="InterPro" id="IPR049874">
    <property type="entry name" value="ROK_cs"/>
</dbReference>
<comment type="similarity">
    <text evidence="1">Belongs to the ROK (NagC/XylR) family.</text>
</comment>
<keyword evidence="7" id="KW-0067">ATP-binding</keyword>
<evidence type="ECO:0000313" key="9">
    <source>
        <dbReference type="EMBL" id="SDD19795.1"/>
    </source>
</evidence>
<dbReference type="InterPro" id="IPR043129">
    <property type="entry name" value="ATPase_NBD"/>
</dbReference>
<keyword evidence="5" id="KW-0547">Nucleotide-binding</keyword>
<dbReference type="RefSeq" id="WP_091029453.1">
    <property type="nucleotide sequence ID" value="NZ_FNAD01000002.1"/>
</dbReference>
<name>A0A1G6SUL5_9ACTN</name>
<protein>
    <recommendedName>
        <fullName evidence="3">Glucokinase</fullName>
        <ecNumber evidence="2">2.7.1.2</ecNumber>
    </recommendedName>
    <alternativeName>
        <fullName evidence="8">Glucose kinase</fullName>
    </alternativeName>
</protein>
<evidence type="ECO:0000256" key="7">
    <source>
        <dbReference type="ARBA" id="ARBA00022840"/>
    </source>
</evidence>
<dbReference type="OrthoDB" id="9810372at2"/>
<dbReference type="Gene3D" id="3.30.420.40">
    <property type="match status" value="2"/>
</dbReference>
<dbReference type="PANTHER" id="PTHR18964">
    <property type="entry name" value="ROK (REPRESSOR, ORF, KINASE) FAMILY"/>
    <property type="match status" value="1"/>
</dbReference>
<dbReference type="EMBL" id="FNAD01000002">
    <property type="protein sequence ID" value="SDD19795.1"/>
    <property type="molecule type" value="Genomic_DNA"/>
</dbReference>
<dbReference type="Pfam" id="PF00480">
    <property type="entry name" value="ROK"/>
    <property type="match status" value="1"/>
</dbReference>
<gene>
    <name evidence="9" type="ORF">SAMN05216270_102268</name>
</gene>
<accession>A0A1G6SUL5</accession>
<dbReference type="GO" id="GO:0005737">
    <property type="term" value="C:cytoplasm"/>
    <property type="evidence" value="ECO:0007669"/>
    <property type="project" value="InterPro"/>
</dbReference>
<evidence type="ECO:0000256" key="8">
    <source>
        <dbReference type="ARBA" id="ARBA00032386"/>
    </source>
</evidence>